<reference evidence="3" key="1">
    <citation type="submission" date="2018-05" db="EMBL/GenBank/DDBJ databases">
        <authorList>
            <person name="Lanie J.A."/>
            <person name="Ng W.-L."/>
            <person name="Kazmierczak K.M."/>
            <person name="Andrzejewski T.M."/>
            <person name="Davidsen T.M."/>
            <person name="Wayne K.J."/>
            <person name="Tettelin H."/>
            <person name="Glass J.I."/>
            <person name="Rusch D."/>
            <person name="Podicherti R."/>
            <person name="Tsui H.-C.T."/>
            <person name="Winkler M.E."/>
        </authorList>
    </citation>
    <scope>NUCLEOTIDE SEQUENCE</scope>
</reference>
<dbReference type="InterPro" id="IPR051610">
    <property type="entry name" value="GPI/OXD"/>
</dbReference>
<dbReference type="AlphaFoldDB" id="A0A382NZV9"/>
<dbReference type="Gene3D" id="2.60.120.10">
    <property type="entry name" value="Jelly Rolls"/>
    <property type="match status" value="1"/>
</dbReference>
<protein>
    <recommendedName>
        <fullName evidence="2">Cupin type-2 domain-containing protein</fullName>
    </recommendedName>
</protein>
<sequence length="107" mass="12178">MDTYNIEGKIVKEDERYVVKDNTSLNNLVVSSTLLHPSKSTSGHKHEGQEEVYMFMKGSGRMELDDKEFDVKEGDLILIEDGVFHRVHNTGTVDLYMVCVFDGGRNH</sequence>
<dbReference type="PANTHER" id="PTHR35848">
    <property type="entry name" value="OXALATE-BINDING PROTEIN"/>
    <property type="match status" value="1"/>
</dbReference>
<dbReference type="PANTHER" id="PTHR35848:SF6">
    <property type="entry name" value="CUPIN TYPE-2 DOMAIN-CONTAINING PROTEIN"/>
    <property type="match status" value="1"/>
</dbReference>
<dbReference type="GO" id="GO:0046872">
    <property type="term" value="F:metal ion binding"/>
    <property type="evidence" value="ECO:0007669"/>
    <property type="project" value="UniProtKB-KW"/>
</dbReference>
<evidence type="ECO:0000313" key="3">
    <source>
        <dbReference type="EMBL" id="SVC66714.1"/>
    </source>
</evidence>
<gene>
    <name evidence="3" type="ORF">METZ01_LOCUS319568</name>
</gene>
<dbReference type="InterPro" id="IPR011051">
    <property type="entry name" value="RmlC_Cupin_sf"/>
</dbReference>
<evidence type="ECO:0000259" key="2">
    <source>
        <dbReference type="Pfam" id="PF07883"/>
    </source>
</evidence>
<dbReference type="InterPro" id="IPR013096">
    <property type="entry name" value="Cupin_2"/>
</dbReference>
<name>A0A382NZV9_9ZZZZ</name>
<feature type="domain" description="Cupin type-2" evidence="2">
    <location>
        <begin position="35"/>
        <end position="101"/>
    </location>
</feature>
<evidence type="ECO:0000256" key="1">
    <source>
        <dbReference type="ARBA" id="ARBA00022723"/>
    </source>
</evidence>
<accession>A0A382NZV9</accession>
<organism evidence="3">
    <name type="scientific">marine metagenome</name>
    <dbReference type="NCBI Taxonomy" id="408172"/>
    <lineage>
        <taxon>unclassified sequences</taxon>
        <taxon>metagenomes</taxon>
        <taxon>ecological metagenomes</taxon>
    </lineage>
</organism>
<proteinExistence type="predicted"/>
<dbReference type="SUPFAM" id="SSF51182">
    <property type="entry name" value="RmlC-like cupins"/>
    <property type="match status" value="1"/>
</dbReference>
<dbReference type="Pfam" id="PF07883">
    <property type="entry name" value="Cupin_2"/>
    <property type="match status" value="1"/>
</dbReference>
<keyword evidence="1" id="KW-0479">Metal-binding</keyword>
<dbReference type="InterPro" id="IPR014710">
    <property type="entry name" value="RmlC-like_jellyroll"/>
</dbReference>
<dbReference type="EMBL" id="UINC01103933">
    <property type="protein sequence ID" value="SVC66714.1"/>
    <property type="molecule type" value="Genomic_DNA"/>
</dbReference>